<evidence type="ECO:0000313" key="1">
    <source>
        <dbReference type="EMBL" id="XPC85472.1"/>
    </source>
</evidence>
<keyword evidence="1" id="KW-0614">Plasmid</keyword>
<protein>
    <submittedName>
        <fullName evidence="1">Complement regulator-acquiring protein</fullName>
    </submittedName>
</protein>
<dbReference type="EMBL" id="CP179466">
    <property type="protein sequence ID" value="XPC85472.1"/>
    <property type="molecule type" value="Genomic_DNA"/>
</dbReference>
<name>A0ACD5GN03_9SPIR</name>
<accession>A0ACD5GN03</accession>
<dbReference type="Proteomes" id="UP001304851">
    <property type="component" value="Plasmid lp36"/>
</dbReference>
<proteinExistence type="predicted"/>
<gene>
    <name evidence="1" type="ORF">QIA18_05050</name>
</gene>
<evidence type="ECO:0000313" key="2">
    <source>
        <dbReference type="Proteomes" id="UP001304851"/>
    </source>
</evidence>
<reference evidence="1" key="1">
    <citation type="submission" date="2024-11" db="EMBL/GenBank/DDBJ databases">
        <title>Sequencing of Borrelia variable plasmids from multiple Borrelia sensu lato isolates.</title>
        <authorList>
            <person name="Mongodin E.F."/>
            <person name="Rudenko N."/>
            <person name="Fraser C.M."/>
            <person name="Schutzer S."/>
            <person name="Luft B."/>
            <person name="Morgan R."/>
            <person name="Casjens S."/>
            <person name="Qiu W."/>
        </authorList>
    </citation>
    <scope>NUCLEOTIDE SEQUENCE</scope>
    <source>
        <strain evidence="1">SCGT-18</strain>
    </source>
</reference>
<sequence length="249" mass="29096">MKKKLILLINIFLFISCQADNLNKNKVSKNHNYKKQFEKKYVRGERDKLLSWINNFVEVNNKAIDNSFEKFKSEPSNQYNLPFKNVSWHVLKKTLADDVEESKKARRCLYAVLDYNESELKELGLILNSNVHSIKKIANKIMQNVGIEFQFRFEAIMKLLLDKKSNLMLLDIPNLKRIKICLENFLSLRTTFRGLVKQLLNDYSSNKGSIKSENSKLGDYLNKAFSDIVLSMDKNPINLEQEIRNIIVI</sequence>
<geneLocation type="plasmid" evidence="1 2">
    <name>lp36</name>
</geneLocation>
<keyword evidence="2" id="KW-1185">Reference proteome</keyword>
<organism evidence="1 2">
    <name type="scientific">Borreliella carolinensis</name>
    <dbReference type="NCBI Taxonomy" id="478174"/>
    <lineage>
        <taxon>Bacteria</taxon>
        <taxon>Pseudomonadati</taxon>
        <taxon>Spirochaetota</taxon>
        <taxon>Spirochaetia</taxon>
        <taxon>Spirochaetales</taxon>
        <taxon>Borreliaceae</taxon>
        <taxon>Borreliella</taxon>
    </lineage>
</organism>